<dbReference type="InterPro" id="IPR003439">
    <property type="entry name" value="ABC_transporter-like_ATP-bd"/>
</dbReference>
<dbReference type="Gene3D" id="3.40.50.300">
    <property type="entry name" value="P-loop containing nucleotide triphosphate hydrolases"/>
    <property type="match status" value="2"/>
</dbReference>
<proteinExistence type="predicted"/>
<dbReference type="AlphaFoldDB" id="A0A7K2IZX7"/>
<gene>
    <name evidence="4" type="ORF">GTW20_25590</name>
</gene>
<dbReference type="InterPro" id="IPR051309">
    <property type="entry name" value="ABCF_ATPase"/>
</dbReference>
<dbReference type="FunFam" id="3.40.50.300:FF:000011">
    <property type="entry name" value="Putative ABC transporter ATP-binding component"/>
    <property type="match status" value="1"/>
</dbReference>
<sequence>MAISSSSPSASAHLRIDAVSVSFPDRRVLTAVSFVVSSGDRVGLIGENGSGKSTLLRVAAGLLSPDAGTARVVGGQDGTSAVGLLHQEAPFAPSMTVHEAIETAVAPVRAAVAAVDHSAQALAEAPQDAEVERAYAHALDVAERLDAWSVDARISTMLVGLGLASVPGERRTGELSGGQRSRLSLAWLLLRDPDVLLLDEPTNHLDDAATEHLRRVLLGRRGPVLLASHDRAFLDEVVTSLVDLDPAPIPHRLADEVREDGPGSGIGVTRFSGTYSDYLVSRAEARLRWERRYRDEQDELRRLRAGVQDNQQVGHVNWKPRTESRIAKKFYGDRNAKVVARRVNDARARLETLEKEQIRRPPEELAFAGLTASGVPTVTSPEDDGPLLTASEVHVPGRLAPVSLALGAGDRLLVTGANGAGKSTLLRLISGRLAPVSGTLNLLSGQRVGLLGQDVTIALSHEDGSERTVSEAYTEAVGAERAERTPLSTFGLLSGRDEHRPVGALSLGQRRRLELAILLADPPELLLLDEPTNHLSLPLVTALERAIGEYPGTVVIASHDRWIRERWAGARLDLEAESTG</sequence>
<dbReference type="InterPro" id="IPR017871">
    <property type="entry name" value="ABC_transporter-like_CS"/>
</dbReference>
<evidence type="ECO:0000313" key="5">
    <source>
        <dbReference type="Proteomes" id="UP000467124"/>
    </source>
</evidence>
<evidence type="ECO:0000313" key="4">
    <source>
        <dbReference type="EMBL" id="MYR35542.1"/>
    </source>
</evidence>
<accession>A0A7K2IZX7</accession>
<feature type="domain" description="ABC transporter" evidence="3">
    <location>
        <begin position="370"/>
        <end position="576"/>
    </location>
</feature>
<dbReference type="PROSITE" id="PS50893">
    <property type="entry name" value="ABC_TRANSPORTER_2"/>
    <property type="match status" value="2"/>
</dbReference>
<keyword evidence="2 4" id="KW-0067">ATP-binding</keyword>
<name>A0A7K2IZX7_9ACTN</name>
<dbReference type="PANTHER" id="PTHR42855">
    <property type="entry name" value="ABC TRANSPORTER ATP-BINDING SUBUNIT"/>
    <property type="match status" value="1"/>
</dbReference>
<dbReference type="Proteomes" id="UP000467124">
    <property type="component" value="Unassembled WGS sequence"/>
</dbReference>
<dbReference type="EMBL" id="WWHY01000001">
    <property type="protein sequence ID" value="MYR35542.1"/>
    <property type="molecule type" value="Genomic_DNA"/>
</dbReference>
<reference evidence="4 5" key="1">
    <citation type="journal article" date="2019" name="Nat. Commun.">
        <title>The antimicrobial potential of Streptomyces from insect microbiomes.</title>
        <authorList>
            <person name="Chevrette M.G."/>
            <person name="Carlson C.M."/>
            <person name="Ortega H.E."/>
            <person name="Thomas C."/>
            <person name="Ananiev G.E."/>
            <person name="Barns K.J."/>
            <person name="Book A.J."/>
            <person name="Cagnazzo J."/>
            <person name="Carlos C."/>
            <person name="Flanigan W."/>
            <person name="Grubbs K.J."/>
            <person name="Horn H.A."/>
            <person name="Hoffmann F.M."/>
            <person name="Klassen J.L."/>
            <person name="Knack J.J."/>
            <person name="Lewin G.R."/>
            <person name="McDonald B.R."/>
            <person name="Muller L."/>
            <person name="Melo W.G.P."/>
            <person name="Pinto-Tomas A.A."/>
            <person name="Schmitz A."/>
            <person name="Wendt-Pienkowski E."/>
            <person name="Wildman S."/>
            <person name="Zhao M."/>
            <person name="Zhang F."/>
            <person name="Bugni T.S."/>
            <person name="Andes D.R."/>
            <person name="Pupo M.T."/>
            <person name="Currie C.R."/>
        </authorList>
    </citation>
    <scope>NUCLEOTIDE SEQUENCE [LARGE SCALE GENOMIC DNA]</scope>
    <source>
        <strain evidence="4 5">SID5840</strain>
    </source>
</reference>
<dbReference type="PANTHER" id="PTHR42855:SF2">
    <property type="entry name" value="DRUG RESISTANCE ABC TRANSPORTER,ATP-BINDING PROTEIN"/>
    <property type="match status" value="1"/>
</dbReference>
<evidence type="ECO:0000256" key="2">
    <source>
        <dbReference type="ARBA" id="ARBA00022840"/>
    </source>
</evidence>
<dbReference type="InterPro" id="IPR003593">
    <property type="entry name" value="AAA+_ATPase"/>
</dbReference>
<evidence type="ECO:0000256" key="1">
    <source>
        <dbReference type="ARBA" id="ARBA00022741"/>
    </source>
</evidence>
<dbReference type="SMART" id="SM00382">
    <property type="entry name" value="AAA"/>
    <property type="match status" value="2"/>
</dbReference>
<dbReference type="PROSITE" id="PS00211">
    <property type="entry name" value="ABC_TRANSPORTER_1"/>
    <property type="match status" value="1"/>
</dbReference>
<feature type="domain" description="ABC transporter" evidence="3">
    <location>
        <begin position="14"/>
        <end position="271"/>
    </location>
</feature>
<protein>
    <submittedName>
        <fullName evidence="4">ATP-binding cassette domain-containing protein</fullName>
    </submittedName>
</protein>
<dbReference type="CDD" id="cd03221">
    <property type="entry name" value="ABCF_EF-3"/>
    <property type="match status" value="2"/>
</dbReference>
<dbReference type="InterPro" id="IPR027417">
    <property type="entry name" value="P-loop_NTPase"/>
</dbReference>
<comment type="caution">
    <text evidence="4">The sequence shown here is derived from an EMBL/GenBank/DDBJ whole genome shotgun (WGS) entry which is preliminary data.</text>
</comment>
<organism evidence="4 5">
    <name type="scientific">Nocardiopsis alba</name>
    <dbReference type="NCBI Taxonomy" id="53437"/>
    <lineage>
        <taxon>Bacteria</taxon>
        <taxon>Bacillati</taxon>
        <taxon>Actinomycetota</taxon>
        <taxon>Actinomycetes</taxon>
        <taxon>Streptosporangiales</taxon>
        <taxon>Nocardiopsidaceae</taxon>
        <taxon>Nocardiopsis</taxon>
    </lineage>
</organism>
<dbReference type="GO" id="GO:0016887">
    <property type="term" value="F:ATP hydrolysis activity"/>
    <property type="evidence" value="ECO:0007669"/>
    <property type="project" value="InterPro"/>
</dbReference>
<dbReference type="SUPFAM" id="SSF52540">
    <property type="entry name" value="P-loop containing nucleoside triphosphate hydrolases"/>
    <property type="match status" value="2"/>
</dbReference>
<dbReference type="Pfam" id="PF00005">
    <property type="entry name" value="ABC_tran"/>
    <property type="match status" value="2"/>
</dbReference>
<dbReference type="GO" id="GO:0005524">
    <property type="term" value="F:ATP binding"/>
    <property type="evidence" value="ECO:0007669"/>
    <property type="project" value="UniProtKB-KW"/>
</dbReference>
<keyword evidence="1" id="KW-0547">Nucleotide-binding</keyword>
<evidence type="ECO:0000259" key="3">
    <source>
        <dbReference type="PROSITE" id="PS50893"/>
    </source>
</evidence>